<dbReference type="CDD" id="cd16442">
    <property type="entry name" value="BPL"/>
    <property type="match status" value="1"/>
</dbReference>
<dbReference type="InterPro" id="IPR045864">
    <property type="entry name" value="aa-tRNA-synth_II/BPL/LPL"/>
</dbReference>
<dbReference type="InterPro" id="IPR004408">
    <property type="entry name" value="Biotin_CoA_COase_ligase"/>
</dbReference>
<evidence type="ECO:0000313" key="4">
    <source>
        <dbReference type="EMBL" id="CAK9258579.1"/>
    </source>
</evidence>
<protein>
    <recommendedName>
        <fullName evidence="3">BPL/LPL catalytic domain-containing protein</fullName>
    </recommendedName>
</protein>
<dbReference type="NCBIfam" id="TIGR00121">
    <property type="entry name" value="birA_ligase"/>
    <property type="match status" value="1"/>
</dbReference>
<name>A0ABP0VVQ9_9BRYO</name>
<proteinExistence type="inferred from homology"/>
<reference evidence="4" key="1">
    <citation type="submission" date="2024-02" db="EMBL/GenBank/DDBJ databases">
        <authorList>
            <consortium name="ELIXIR-Norway"/>
            <consortium name="Elixir Norway"/>
        </authorList>
    </citation>
    <scope>NUCLEOTIDE SEQUENCE</scope>
</reference>
<dbReference type="Pfam" id="PF03099">
    <property type="entry name" value="BPL_LplA_LipB"/>
    <property type="match status" value="1"/>
</dbReference>
<keyword evidence="2" id="KW-0436">Ligase</keyword>
<dbReference type="Proteomes" id="UP001497444">
    <property type="component" value="Chromosome 11"/>
</dbReference>
<dbReference type="SUPFAM" id="SSF55681">
    <property type="entry name" value="Class II aaRS and biotin synthetases"/>
    <property type="match status" value="1"/>
</dbReference>
<feature type="domain" description="BPL/LPL catalytic" evidence="3">
    <location>
        <begin position="226"/>
        <end position="416"/>
    </location>
</feature>
<dbReference type="EMBL" id="OZ020106">
    <property type="protein sequence ID" value="CAK9258579.1"/>
    <property type="molecule type" value="Genomic_DNA"/>
</dbReference>
<dbReference type="InterPro" id="IPR004143">
    <property type="entry name" value="BPL_LPL_catalytic"/>
</dbReference>
<dbReference type="PANTHER" id="PTHR12835">
    <property type="entry name" value="BIOTIN PROTEIN LIGASE"/>
    <property type="match status" value="1"/>
</dbReference>
<accession>A0ABP0VVQ9</accession>
<evidence type="ECO:0000259" key="3">
    <source>
        <dbReference type="PROSITE" id="PS51733"/>
    </source>
</evidence>
<organism evidence="4 5">
    <name type="scientific">Sphagnum jensenii</name>
    <dbReference type="NCBI Taxonomy" id="128206"/>
    <lineage>
        <taxon>Eukaryota</taxon>
        <taxon>Viridiplantae</taxon>
        <taxon>Streptophyta</taxon>
        <taxon>Embryophyta</taxon>
        <taxon>Bryophyta</taxon>
        <taxon>Sphagnophytina</taxon>
        <taxon>Sphagnopsida</taxon>
        <taxon>Sphagnales</taxon>
        <taxon>Sphagnaceae</taxon>
        <taxon>Sphagnum</taxon>
    </lineage>
</organism>
<sequence>MLGISSLLSSALTTPTPILLSLPSLKSRANSQCCTIIKTNLKIEMRRFRTPFRLRTWTVVVQMRWNAKKSERCYRHSANSCSNRPCLIQILDNSYNGHVFSRPLKKLARDESLSIGVTRGKAEKLLAMEEEEKGSCKQEEFYSVEEPEGEGVGGGQEGKAAAIALRNEGTERCAITITAKSSAEEQYVHNLMHGSVDMLKLPEGATLVAGTEGLLINSDADGFDVLSYMRKLDTLEFGKLLLYAHQLPSTHTLLSQNFHAFPVGTVSVADVQNQGKGRGGNKWESPNGCLMFSYTLQMEDGRSVPFLQYVVSLAVIEGIEAVCSSKVVKMPEVKIKWPNDLYAKGLKIGGVLCTSTYSSKNFNVVIGVGLNVANQHPTICLDTLLHELCSDPTTLTRHELLAAILGRFEVLFKVFLSQGFSALESKYYQRWLHSGQTVELEERVEGSSKVSKVYVRIQGLTTTGYLRAVDDSDESYELHPDGNSFDFLHGLVRKKM</sequence>
<evidence type="ECO:0000256" key="2">
    <source>
        <dbReference type="ARBA" id="ARBA00022598"/>
    </source>
</evidence>
<evidence type="ECO:0000313" key="5">
    <source>
        <dbReference type="Proteomes" id="UP001497444"/>
    </source>
</evidence>
<gene>
    <name evidence="4" type="ORF">CSSPJE1EN1_LOCUS4057</name>
</gene>
<evidence type="ECO:0000256" key="1">
    <source>
        <dbReference type="ARBA" id="ARBA00009934"/>
    </source>
</evidence>
<keyword evidence="5" id="KW-1185">Reference proteome</keyword>
<dbReference type="Gene3D" id="3.30.930.10">
    <property type="entry name" value="Bira Bifunctional Protein, Domain 2"/>
    <property type="match status" value="1"/>
</dbReference>
<dbReference type="PROSITE" id="PS51733">
    <property type="entry name" value="BPL_LPL_CATALYTIC"/>
    <property type="match status" value="1"/>
</dbReference>
<dbReference type="PANTHER" id="PTHR12835:SF5">
    <property type="entry name" value="BIOTIN--PROTEIN LIGASE"/>
    <property type="match status" value="1"/>
</dbReference>
<comment type="similarity">
    <text evidence="1">Belongs to the biotin--protein ligase family.</text>
</comment>